<dbReference type="Proteomes" id="UP000782312">
    <property type="component" value="Unassembled WGS sequence"/>
</dbReference>
<dbReference type="SUPFAM" id="SSF54285">
    <property type="entry name" value="MoaD/ThiS"/>
    <property type="match status" value="1"/>
</dbReference>
<comment type="caution">
    <text evidence="4">The sequence shown here is derived from an EMBL/GenBank/DDBJ whole genome shotgun (WGS) entry which is preliminary data.</text>
</comment>
<evidence type="ECO:0000313" key="5">
    <source>
        <dbReference type="Proteomes" id="UP000782312"/>
    </source>
</evidence>
<dbReference type="GO" id="GO:0000166">
    <property type="term" value="F:nucleotide binding"/>
    <property type="evidence" value="ECO:0007669"/>
    <property type="project" value="UniProtKB-KW"/>
</dbReference>
<name>A0A932MKS4_UNCTE</name>
<dbReference type="PANTHER" id="PTHR33359:SF1">
    <property type="entry name" value="MOLYBDOPTERIN SYNTHASE SULFUR CARRIER SUBUNIT"/>
    <property type="match status" value="1"/>
</dbReference>
<dbReference type="EMBL" id="JACPUR010000003">
    <property type="protein sequence ID" value="MBI3126399.1"/>
    <property type="molecule type" value="Genomic_DNA"/>
</dbReference>
<evidence type="ECO:0000256" key="3">
    <source>
        <dbReference type="ARBA" id="ARBA00024247"/>
    </source>
</evidence>
<dbReference type="InterPro" id="IPR044672">
    <property type="entry name" value="MOCS2A"/>
</dbReference>
<organism evidence="4 5">
    <name type="scientific">Tectimicrobiota bacterium</name>
    <dbReference type="NCBI Taxonomy" id="2528274"/>
    <lineage>
        <taxon>Bacteria</taxon>
        <taxon>Pseudomonadati</taxon>
        <taxon>Nitrospinota/Tectimicrobiota group</taxon>
        <taxon>Candidatus Tectimicrobiota</taxon>
    </lineage>
</organism>
<evidence type="ECO:0000256" key="2">
    <source>
        <dbReference type="ARBA" id="ARBA00024200"/>
    </source>
</evidence>
<comment type="similarity">
    <text evidence="2">Belongs to the MoaD family.</text>
</comment>
<proteinExistence type="inferred from homology"/>
<dbReference type="PANTHER" id="PTHR33359">
    <property type="entry name" value="MOLYBDOPTERIN SYNTHASE SULFUR CARRIER SUBUNIT"/>
    <property type="match status" value="1"/>
</dbReference>
<gene>
    <name evidence="4" type="ORF">HYZ11_02200</name>
</gene>
<dbReference type="AlphaFoldDB" id="A0A932MKS4"/>
<dbReference type="CDD" id="cd00754">
    <property type="entry name" value="Ubl_MoaD"/>
    <property type="match status" value="1"/>
</dbReference>
<dbReference type="InterPro" id="IPR016155">
    <property type="entry name" value="Mopterin_synth/thiamin_S_b"/>
</dbReference>
<dbReference type="GO" id="GO:0006777">
    <property type="term" value="P:Mo-molybdopterin cofactor biosynthetic process"/>
    <property type="evidence" value="ECO:0007669"/>
    <property type="project" value="InterPro"/>
</dbReference>
<dbReference type="InterPro" id="IPR003749">
    <property type="entry name" value="ThiS/MoaD-like"/>
</dbReference>
<dbReference type="Pfam" id="PF02597">
    <property type="entry name" value="ThiS"/>
    <property type="match status" value="1"/>
</dbReference>
<accession>A0A932MKS4</accession>
<evidence type="ECO:0000256" key="1">
    <source>
        <dbReference type="ARBA" id="ARBA00022741"/>
    </source>
</evidence>
<keyword evidence="1" id="KW-0547">Nucleotide-binding</keyword>
<dbReference type="GO" id="GO:1990133">
    <property type="term" value="C:molybdopterin adenylyltransferase complex"/>
    <property type="evidence" value="ECO:0007669"/>
    <property type="project" value="TreeGrafter"/>
</dbReference>
<sequence>MQVLLKCFAWAREVTGEEDISVDIPDGGTVADLRARLEERYPVFAGRMESIAVSVNQEFAGDSAPIRPGDEVALIPPISGGRS</sequence>
<reference evidence="4" key="1">
    <citation type="submission" date="2020-07" db="EMBL/GenBank/DDBJ databases">
        <title>Huge and variable diversity of episymbiotic CPR bacteria and DPANN archaea in groundwater ecosystems.</title>
        <authorList>
            <person name="He C.Y."/>
            <person name="Keren R."/>
            <person name="Whittaker M."/>
            <person name="Farag I.F."/>
            <person name="Doudna J."/>
            <person name="Cate J.H.D."/>
            <person name="Banfield J.F."/>
        </authorList>
    </citation>
    <scope>NUCLEOTIDE SEQUENCE</scope>
    <source>
        <strain evidence="4">NC_groundwater_763_Ag_S-0.2um_68_21</strain>
    </source>
</reference>
<protein>
    <recommendedName>
        <fullName evidence="3">Molybdopterin synthase sulfur carrier subunit</fullName>
    </recommendedName>
</protein>
<evidence type="ECO:0000313" key="4">
    <source>
        <dbReference type="EMBL" id="MBI3126399.1"/>
    </source>
</evidence>
<dbReference type="InterPro" id="IPR012675">
    <property type="entry name" value="Beta-grasp_dom_sf"/>
</dbReference>
<dbReference type="Gene3D" id="3.10.20.30">
    <property type="match status" value="1"/>
</dbReference>